<reference evidence="6 7" key="1">
    <citation type="submission" date="2015-12" db="EMBL/GenBank/DDBJ databases">
        <title>Diversity of Burkholderia near neighbor genomes.</title>
        <authorList>
            <person name="Sahl J."/>
            <person name="Wagner D."/>
            <person name="Keim P."/>
        </authorList>
    </citation>
    <scope>NUCLEOTIDE SEQUENCE [LARGE SCALE GENOMIC DNA]</scope>
    <source>
        <strain evidence="6 7">BDU6</strain>
    </source>
</reference>
<dbReference type="FunFam" id="3.30.420.10:FF:000045">
    <property type="entry name" value="3'-5' exonuclease DinG"/>
    <property type="match status" value="1"/>
</dbReference>
<feature type="domain" description="GIY-YIG" evidence="5">
    <location>
        <begin position="208"/>
        <end position="286"/>
    </location>
</feature>
<dbReference type="InterPro" id="IPR035901">
    <property type="entry name" value="GIY-YIG_endonuc_sf"/>
</dbReference>
<evidence type="ECO:0000256" key="1">
    <source>
        <dbReference type="ARBA" id="ARBA00012417"/>
    </source>
</evidence>
<dbReference type="AlphaFoldDB" id="A0A1B4FFY4"/>
<dbReference type="GO" id="GO:0003887">
    <property type="term" value="F:DNA-directed DNA polymerase activity"/>
    <property type="evidence" value="ECO:0007669"/>
    <property type="project" value="UniProtKB-EC"/>
</dbReference>
<comment type="subunit">
    <text evidence="3">DNA polymerase III contains a core (composed of alpha, epsilon and theta chains) that associates with a tau subunit. This core dimerizes to form the POLIII' complex. PolIII' associates with the gamma complex (composed of gamma, delta, delta', psi and chi chains) and with the beta chain to form the complete DNA polymerase III complex.</text>
</comment>
<dbReference type="SMART" id="SM00479">
    <property type="entry name" value="EXOIII"/>
    <property type="match status" value="1"/>
</dbReference>
<dbReference type="InterPro" id="IPR012337">
    <property type="entry name" value="RNaseH-like_sf"/>
</dbReference>
<dbReference type="EC" id="2.7.7.7" evidence="1"/>
<dbReference type="KEGG" id="buu:WS70_12850"/>
<dbReference type="CDD" id="cd06127">
    <property type="entry name" value="DEDDh"/>
    <property type="match status" value="1"/>
</dbReference>
<evidence type="ECO:0000313" key="6">
    <source>
        <dbReference type="EMBL" id="AOJ02608.1"/>
    </source>
</evidence>
<dbReference type="InterPro" id="IPR013520">
    <property type="entry name" value="Ribonucl_H"/>
</dbReference>
<evidence type="ECO:0000256" key="4">
    <source>
        <dbReference type="ARBA" id="ARBA00049244"/>
    </source>
</evidence>
<dbReference type="CDD" id="cd10434">
    <property type="entry name" value="GIY-YIG_UvrC_Cho"/>
    <property type="match status" value="1"/>
</dbReference>
<dbReference type="GO" id="GO:0003677">
    <property type="term" value="F:DNA binding"/>
    <property type="evidence" value="ECO:0007669"/>
    <property type="project" value="InterPro"/>
</dbReference>
<name>A0A1B4FFY4_9BURK</name>
<evidence type="ECO:0000259" key="5">
    <source>
        <dbReference type="PROSITE" id="PS50164"/>
    </source>
</evidence>
<dbReference type="GO" id="GO:0045004">
    <property type="term" value="P:DNA replication proofreading"/>
    <property type="evidence" value="ECO:0007669"/>
    <property type="project" value="TreeGrafter"/>
</dbReference>
<dbReference type="InterPro" id="IPR000305">
    <property type="entry name" value="GIY-YIG_endonuc"/>
</dbReference>
<comment type="function">
    <text evidence="2">DNA polymerase III is a complex, multichain enzyme responsible for most of the replicative synthesis in bacteria. The epsilon subunit contain the editing function and is a proofreading 3'-5' exonuclease.</text>
</comment>
<dbReference type="InterPro" id="IPR006054">
    <property type="entry name" value="DnaQ"/>
</dbReference>
<evidence type="ECO:0000256" key="3">
    <source>
        <dbReference type="ARBA" id="ARBA00026073"/>
    </source>
</evidence>
<dbReference type="EMBL" id="CP013386">
    <property type="protein sequence ID" value="AOJ02608.1"/>
    <property type="molecule type" value="Genomic_DNA"/>
</dbReference>
<sequence>MSASPLLHPAIDAPLAFVDLETTGGSAVEHRITEIGVVVVSADHVSTWATLVNPLQAIPPFIQQLTGITDDMVRDAPTFADIASALFERLDGKLFVAHNASFDRGFLRAEFERAGFAFNPDVLCTVRLSRVLFPRESRHGLDALIERHALTPSARHRALADADLIWQFWQKLHDAIPGERLREQIERTTRRFRLAGELTEAHLERAPAGCGVYALFGDDDVPLYVGRSVRVRQRLRALLTGERRSSKEMRLAQLVRRVEWRETGGELGALLVEADWIASLTPSFNRRPDRSAARPVRDANWPFDGPVAFEERGASSIFHVVDRWRYVGAAFSIEQAAAVAAQAREASERGADATPAVRRILQTHLARGLQLILLAGTAPADAQPTALAPPAVQTCDSAVPSASFWPES</sequence>
<proteinExistence type="predicted"/>
<dbReference type="NCBIfam" id="TIGR00573">
    <property type="entry name" value="dnaq"/>
    <property type="match status" value="1"/>
</dbReference>
<accession>A0A1B4FFY4</accession>
<evidence type="ECO:0000313" key="7">
    <source>
        <dbReference type="Proteomes" id="UP000062519"/>
    </source>
</evidence>
<organism evidence="6 7">
    <name type="scientific">Burkholderia mayonis</name>
    <dbReference type="NCBI Taxonomy" id="1385591"/>
    <lineage>
        <taxon>Bacteria</taxon>
        <taxon>Pseudomonadati</taxon>
        <taxon>Pseudomonadota</taxon>
        <taxon>Betaproteobacteria</taxon>
        <taxon>Burkholderiales</taxon>
        <taxon>Burkholderiaceae</taxon>
        <taxon>Burkholderia</taxon>
        <taxon>pseudomallei group</taxon>
    </lineage>
</organism>
<comment type="catalytic activity">
    <reaction evidence="4">
        <text>DNA(n) + a 2'-deoxyribonucleoside 5'-triphosphate = DNA(n+1) + diphosphate</text>
        <dbReference type="Rhea" id="RHEA:22508"/>
        <dbReference type="Rhea" id="RHEA-COMP:17339"/>
        <dbReference type="Rhea" id="RHEA-COMP:17340"/>
        <dbReference type="ChEBI" id="CHEBI:33019"/>
        <dbReference type="ChEBI" id="CHEBI:61560"/>
        <dbReference type="ChEBI" id="CHEBI:173112"/>
        <dbReference type="EC" id="2.7.7.7"/>
    </reaction>
</comment>
<dbReference type="PANTHER" id="PTHR30231">
    <property type="entry name" value="DNA POLYMERASE III SUBUNIT EPSILON"/>
    <property type="match status" value="1"/>
</dbReference>
<dbReference type="GO" id="GO:0008408">
    <property type="term" value="F:3'-5' exonuclease activity"/>
    <property type="evidence" value="ECO:0007669"/>
    <property type="project" value="TreeGrafter"/>
</dbReference>
<dbReference type="RefSeq" id="WP_059598204.1">
    <property type="nucleotide sequence ID" value="NZ_CP013386.1"/>
</dbReference>
<dbReference type="GO" id="GO:0006289">
    <property type="term" value="P:nucleotide-excision repair"/>
    <property type="evidence" value="ECO:0007669"/>
    <property type="project" value="InterPro"/>
</dbReference>
<keyword evidence="7" id="KW-1185">Reference proteome</keyword>
<gene>
    <name evidence="6" type="ORF">WS70_12850</name>
</gene>
<dbReference type="Pfam" id="PF00929">
    <property type="entry name" value="RNase_T"/>
    <property type="match status" value="1"/>
</dbReference>
<protein>
    <recommendedName>
        <fullName evidence="1">DNA-directed DNA polymerase</fullName>
        <ecNumber evidence="1">2.7.7.7</ecNumber>
    </recommendedName>
</protein>
<dbReference type="SUPFAM" id="SSF53098">
    <property type="entry name" value="Ribonuclease H-like"/>
    <property type="match status" value="1"/>
</dbReference>
<dbReference type="GO" id="GO:0005829">
    <property type="term" value="C:cytosol"/>
    <property type="evidence" value="ECO:0007669"/>
    <property type="project" value="TreeGrafter"/>
</dbReference>
<evidence type="ECO:0000256" key="2">
    <source>
        <dbReference type="ARBA" id="ARBA00025483"/>
    </source>
</evidence>
<dbReference type="PROSITE" id="PS50164">
    <property type="entry name" value="GIY_YIG"/>
    <property type="match status" value="1"/>
</dbReference>
<dbReference type="Gene3D" id="3.40.1440.10">
    <property type="entry name" value="GIY-YIG endonuclease"/>
    <property type="match status" value="1"/>
</dbReference>
<dbReference type="SUPFAM" id="SSF82771">
    <property type="entry name" value="GIY-YIG endonuclease"/>
    <property type="match status" value="1"/>
</dbReference>
<dbReference type="PANTHER" id="PTHR30231:SF37">
    <property type="entry name" value="EXODEOXYRIBONUCLEASE 10"/>
    <property type="match status" value="1"/>
</dbReference>
<dbReference type="InterPro" id="IPR047296">
    <property type="entry name" value="GIY-YIG_UvrC_Cho"/>
</dbReference>
<dbReference type="Proteomes" id="UP000062519">
    <property type="component" value="Chromosome 1"/>
</dbReference>
<dbReference type="Gene3D" id="3.30.420.10">
    <property type="entry name" value="Ribonuclease H-like superfamily/Ribonuclease H"/>
    <property type="match status" value="1"/>
</dbReference>
<dbReference type="InterPro" id="IPR036397">
    <property type="entry name" value="RNaseH_sf"/>
</dbReference>